<feature type="transmembrane region" description="Helical" evidence="1">
    <location>
        <begin position="44"/>
        <end position="62"/>
    </location>
</feature>
<gene>
    <name evidence="2" type="ORF">FCL40_17205</name>
</gene>
<evidence type="ECO:0000256" key="1">
    <source>
        <dbReference type="SAM" id="Phobius"/>
    </source>
</evidence>
<accession>A0A4U1B829</accession>
<organism evidence="2 3">
    <name type="scientific">Ferrimonas sediminicola</name>
    <dbReference type="NCBI Taxonomy" id="2569538"/>
    <lineage>
        <taxon>Bacteria</taxon>
        <taxon>Pseudomonadati</taxon>
        <taxon>Pseudomonadota</taxon>
        <taxon>Gammaproteobacteria</taxon>
        <taxon>Alteromonadales</taxon>
        <taxon>Ferrimonadaceae</taxon>
        <taxon>Ferrimonas</taxon>
    </lineage>
</organism>
<comment type="caution">
    <text evidence="2">The sequence shown here is derived from an EMBL/GenBank/DDBJ whole genome shotgun (WGS) entry which is preliminary data.</text>
</comment>
<name>A0A4U1B829_9GAMM</name>
<sequence length="109" mass="12500">MWWRTLLIILAYLVLAAHFLRYGNALVAAPIALLPALLLLRRHWSVMVVQLGLVLSTLLVWLPTAHRLISMRLAFDQPWMRMALILGAVMLCNLLIAWSANDLKARFQR</sequence>
<evidence type="ECO:0000313" key="3">
    <source>
        <dbReference type="Proteomes" id="UP000305674"/>
    </source>
</evidence>
<reference evidence="2 3" key="1">
    <citation type="submission" date="2019-04" db="EMBL/GenBank/DDBJ databases">
        <authorList>
            <person name="Hwang J.C."/>
        </authorList>
    </citation>
    <scope>NUCLEOTIDE SEQUENCE [LARGE SCALE GENOMIC DNA]</scope>
    <source>
        <strain evidence="2 3">IMCC35001</strain>
    </source>
</reference>
<keyword evidence="1" id="KW-0812">Transmembrane</keyword>
<keyword evidence="1" id="KW-1133">Transmembrane helix</keyword>
<feature type="transmembrane region" description="Helical" evidence="1">
    <location>
        <begin position="83"/>
        <end position="100"/>
    </location>
</feature>
<dbReference type="AlphaFoldDB" id="A0A4U1B829"/>
<proteinExistence type="predicted"/>
<dbReference type="RefSeq" id="WP_136854525.1">
    <property type="nucleotide sequence ID" value="NZ_SWCI01000018.1"/>
</dbReference>
<dbReference type="Proteomes" id="UP000305674">
    <property type="component" value="Unassembled WGS sequence"/>
</dbReference>
<evidence type="ECO:0000313" key="2">
    <source>
        <dbReference type="EMBL" id="TKB46792.1"/>
    </source>
</evidence>
<dbReference type="OrthoDB" id="6269932at2"/>
<dbReference type="EMBL" id="SWCI01000018">
    <property type="protein sequence ID" value="TKB46792.1"/>
    <property type="molecule type" value="Genomic_DNA"/>
</dbReference>
<keyword evidence="1" id="KW-0472">Membrane</keyword>
<protein>
    <submittedName>
        <fullName evidence="2">Uncharacterized protein</fullName>
    </submittedName>
</protein>
<keyword evidence="3" id="KW-1185">Reference proteome</keyword>